<dbReference type="Pfam" id="PF05015">
    <property type="entry name" value="HigB-like_toxin"/>
    <property type="match status" value="1"/>
</dbReference>
<evidence type="ECO:0000313" key="1">
    <source>
        <dbReference type="EMBL" id="MDR6291557.1"/>
    </source>
</evidence>
<keyword evidence="2" id="KW-1185">Reference proteome</keyword>
<dbReference type="InterPro" id="IPR007711">
    <property type="entry name" value="HigB-1"/>
</dbReference>
<protein>
    <submittedName>
        <fullName evidence="1">Proteic killer suppression protein</fullName>
    </submittedName>
</protein>
<dbReference type="SUPFAM" id="SSF143011">
    <property type="entry name" value="RelE-like"/>
    <property type="match status" value="1"/>
</dbReference>
<dbReference type="Gene3D" id="3.30.2310.20">
    <property type="entry name" value="RelE-like"/>
    <property type="match status" value="1"/>
</dbReference>
<sequence>MAESRSGHDFCTLFLVLRTRKKYAPSMIKAFADARTESIARGIAVKGVPADILRRAVAKLFLIDTVTRLDDLRVPPGNRLEALKGNRKGQHSIRVNDQFRICFVWRDGDAYDVELVDYH</sequence>
<dbReference type="PANTHER" id="PTHR40266:SF2">
    <property type="entry name" value="TOXIN HIGB-1"/>
    <property type="match status" value="1"/>
</dbReference>
<name>A0ABU1JSF0_9PROT</name>
<gene>
    <name evidence="1" type="ORF">E9232_004091</name>
</gene>
<dbReference type="Proteomes" id="UP001262410">
    <property type="component" value="Unassembled WGS sequence"/>
</dbReference>
<organism evidence="1 2">
    <name type="scientific">Inquilinus ginsengisoli</name>
    <dbReference type="NCBI Taxonomy" id="363840"/>
    <lineage>
        <taxon>Bacteria</taxon>
        <taxon>Pseudomonadati</taxon>
        <taxon>Pseudomonadota</taxon>
        <taxon>Alphaproteobacteria</taxon>
        <taxon>Rhodospirillales</taxon>
        <taxon>Rhodospirillaceae</taxon>
        <taxon>Inquilinus</taxon>
    </lineage>
</organism>
<dbReference type="EMBL" id="JAVDPW010000007">
    <property type="protein sequence ID" value="MDR6291557.1"/>
    <property type="molecule type" value="Genomic_DNA"/>
</dbReference>
<reference evidence="1 2" key="1">
    <citation type="submission" date="2023-07" db="EMBL/GenBank/DDBJ databases">
        <title>Sorghum-associated microbial communities from plants grown in Nebraska, USA.</title>
        <authorList>
            <person name="Schachtman D."/>
        </authorList>
    </citation>
    <scope>NUCLEOTIDE SEQUENCE [LARGE SCALE GENOMIC DNA]</scope>
    <source>
        <strain evidence="1 2">584</strain>
    </source>
</reference>
<proteinExistence type="predicted"/>
<accession>A0ABU1JSF0</accession>
<evidence type="ECO:0000313" key="2">
    <source>
        <dbReference type="Proteomes" id="UP001262410"/>
    </source>
</evidence>
<comment type="caution">
    <text evidence="1">The sequence shown here is derived from an EMBL/GenBank/DDBJ whole genome shotgun (WGS) entry which is preliminary data.</text>
</comment>
<dbReference type="InterPro" id="IPR035093">
    <property type="entry name" value="RelE/ParE_toxin_dom_sf"/>
</dbReference>
<dbReference type="PANTHER" id="PTHR40266">
    <property type="entry name" value="TOXIN HIGB-1"/>
    <property type="match status" value="1"/>
</dbReference>